<comment type="subcellular location">
    <subcellularLocation>
        <location evidence="1">Cell membrane</location>
        <topology evidence="1">Multi-pass membrane protein</topology>
    </subcellularLocation>
</comment>
<evidence type="ECO:0000313" key="8">
    <source>
        <dbReference type="EMBL" id="MBB4027190.1"/>
    </source>
</evidence>
<keyword evidence="9" id="KW-1185">Reference proteome</keyword>
<dbReference type="Proteomes" id="UP000546007">
    <property type="component" value="Unassembled WGS sequence"/>
</dbReference>
<feature type="domain" description="Polysaccharide chain length determinant N-terminal" evidence="7">
    <location>
        <begin position="4"/>
        <end position="70"/>
    </location>
</feature>
<dbReference type="GeneID" id="93099995"/>
<reference evidence="8 9" key="1">
    <citation type="submission" date="2020-08" db="EMBL/GenBank/DDBJ databases">
        <title>Genomic Encyclopedia of Type Strains, Phase IV (KMG-IV): sequencing the most valuable type-strain genomes for metagenomic binning, comparative biology and taxonomic classification.</title>
        <authorList>
            <person name="Goeker M."/>
        </authorList>
    </citation>
    <scope>NUCLEOTIDE SEQUENCE [LARGE SCALE GENOMIC DNA]</scope>
    <source>
        <strain evidence="8 9">DSM 105721</strain>
    </source>
</reference>
<name>A0A7W6HYB0_9BACT</name>
<evidence type="ECO:0000256" key="2">
    <source>
        <dbReference type="ARBA" id="ARBA00022475"/>
    </source>
</evidence>
<dbReference type="Pfam" id="PF02706">
    <property type="entry name" value="Wzz"/>
    <property type="match status" value="1"/>
</dbReference>
<comment type="caution">
    <text evidence="8">The sequence shown here is derived from an EMBL/GenBank/DDBJ whole genome shotgun (WGS) entry which is preliminary data.</text>
</comment>
<sequence>MEKEMDLVALCRYIWLRRYFVCKVAVAGVILGVIIALSIPKEYSTKVQLLPYASKNDRADKNASFASMLGLTVNNSSLEDIALDFYPVVVKSTPFLVDLAQMKVVPNGLSEMSLFEYITKEQKKPWWNSMLKLFGKLFFSTRLESDENSNLNWDPFYYTYWQEMYLDVMNDKIEVWVEKKSGLVNIEVDMQDPLVAALIADSTINKLQTYVSSIQKAKMLNDMGYAEKMYNQAKYNYEVAKDRQGTISRGQIELEMSLNLCNMLARQYEMLQAKVTEERTLFSIIEPAKVALNADKPNRKVIVFVFTFLFIFSGIIWLILKRVFARD</sequence>
<organism evidence="8 9">
    <name type="scientific">Butyricimonas faecihominis</name>
    <dbReference type="NCBI Taxonomy" id="1472416"/>
    <lineage>
        <taxon>Bacteria</taxon>
        <taxon>Pseudomonadati</taxon>
        <taxon>Bacteroidota</taxon>
        <taxon>Bacteroidia</taxon>
        <taxon>Bacteroidales</taxon>
        <taxon>Odoribacteraceae</taxon>
        <taxon>Butyricimonas</taxon>
    </lineage>
</organism>
<evidence type="ECO:0000256" key="3">
    <source>
        <dbReference type="ARBA" id="ARBA00022692"/>
    </source>
</evidence>
<proteinExistence type="predicted"/>
<evidence type="ECO:0000259" key="7">
    <source>
        <dbReference type="Pfam" id="PF02706"/>
    </source>
</evidence>
<dbReference type="PANTHER" id="PTHR32309">
    <property type="entry name" value="TYROSINE-PROTEIN KINASE"/>
    <property type="match status" value="1"/>
</dbReference>
<dbReference type="EMBL" id="JACIES010000008">
    <property type="protein sequence ID" value="MBB4027190.1"/>
    <property type="molecule type" value="Genomic_DNA"/>
</dbReference>
<dbReference type="RefSeq" id="WP_151412160.1">
    <property type="nucleotide sequence ID" value="NZ_AP028155.1"/>
</dbReference>
<dbReference type="GO" id="GO:0005886">
    <property type="term" value="C:plasma membrane"/>
    <property type="evidence" value="ECO:0007669"/>
    <property type="project" value="UniProtKB-SubCell"/>
</dbReference>
<gene>
    <name evidence="8" type="ORF">GGR14_003000</name>
</gene>
<feature type="transmembrane region" description="Helical" evidence="6">
    <location>
        <begin position="20"/>
        <end position="39"/>
    </location>
</feature>
<evidence type="ECO:0000256" key="1">
    <source>
        <dbReference type="ARBA" id="ARBA00004651"/>
    </source>
</evidence>
<keyword evidence="5 6" id="KW-0472">Membrane</keyword>
<dbReference type="InterPro" id="IPR050445">
    <property type="entry name" value="Bact_polysacc_biosynth/exp"/>
</dbReference>
<dbReference type="OrthoDB" id="1522571at2"/>
<evidence type="ECO:0000256" key="5">
    <source>
        <dbReference type="ARBA" id="ARBA00023136"/>
    </source>
</evidence>
<dbReference type="PANTHER" id="PTHR32309:SF13">
    <property type="entry name" value="FERRIC ENTEROBACTIN TRANSPORT PROTEIN FEPE"/>
    <property type="match status" value="1"/>
</dbReference>
<dbReference type="InterPro" id="IPR003856">
    <property type="entry name" value="LPS_length_determ_N"/>
</dbReference>
<protein>
    <submittedName>
        <fullName evidence="8">Uncharacterized protein involved in exopolysaccharide biosynthesis</fullName>
    </submittedName>
</protein>
<dbReference type="GO" id="GO:0004713">
    <property type="term" value="F:protein tyrosine kinase activity"/>
    <property type="evidence" value="ECO:0007669"/>
    <property type="project" value="TreeGrafter"/>
</dbReference>
<evidence type="ECO:0000256" key="6">
    <source>
        <dbReference type="SAM" id="Phobius"/>
    </source>
</evidence>
<evidence type="ECO:0000313" key="9">
    <source>
        <dbReference type="Proteomes" id="UP000546007"/>
    </source>
</evidence>
<feature type="transmembrane region" description="Helical" evidence="6">
    <location>
        <begin position="301"/>
        <end position="320"/>
    </location>
</feature>
<dbReference type="AlphaFoldDB" id="A0A7W6HYB0"/>
<keyword evidence="4 6" id="KW-1133">Transmembrane helix</keyword>
<keyword evidence="3 6" id="KW-0812">Transmembrane</keyword>
<keyword evidence="2" id="KW-1003">Cell membrane</keyword>
<accession>A0A7W6HYB0</accession>
<evidence type="ECO:0000256" key="4">
    <source>
        <dbReference type="ARBA" id="ARBA00022989"/>
    </source>
</evidence>